<dbReference type="RefSeq" id="WP_418160343.1">
    <property type="nucleotide sequence ID" value="NZ_JBBLZC010000015.1"/>
</dbReference>
<reference evidence="3 4" key="1">
    <citation type="submission" date="2024-01" db="EMBL/GenBank/DDBJ databases">
        <title>Multi-omics insights into the function and evolution of sodium benzoate biodegradation pathways in Benzoatithermus flavus gen. nov., sp. nov. from hot spring.</title>
        <authorList>
            <person name="Hu C.-J."/>
            <person name="Li W.-J."/>
        </authorList>
    </citation>
    <scope>NUCLEOTIDE SEQUENCE [LARGE SCALE GENOMIC DNA]</scope>
    <source>
        <strain evidence="3 4">SYSU G07066</strain>
    </source>
</reference>
<organism evidence="3 4">
    <name type="scientific">Benzoatithermus flavus</name>
    <dbReference type="NCBI Taxonomy" id="3108223"/>
    <lineage>
        <taxon>Bacteria</taxon>
        <taxon>Pseudomonadati</taxon>
        <taxon>Pseudomonadota</taxon>
        <taxon>Alphaproteobacteria</taxon>
        <taxon>Geminicoccales</taxon>
        <taxon>Geminicoccaceae</taxon>
        <taxon>Benzoatithermus</taxon>
    </lineage>
</organism>
<feature type="domain" description="Transcription elongation factor GreA/GreB C-terminal" evidence="2">
    <location>
        <begin position="86"/>
        <end position="153"/>
    </location>
</feature>
<keyword evidence="3" id="KW-0251">Elongation factor</keyword>
<sequence length="161" mass="17255">MSRAFVREDDQAGVTALPDRPISPHPNLVTRRGLALIERNVAAFRQQLAAATAAEDQEAMARAARELRYWAARHATAELTEPPADTETVVFGTAVTGVLPDGTQVTYRIVGEDEADPSEGRIAWTAPVARLLLGSSVGDVRRIPAGELEIVAIDPTPEPPP</sequence>
<keyword evidence="4" id="KW-1185">Reference proteome</keyword>
<proteinExistence type="predicted"/>
<dbReference type="InterPro" id="IPR036953">
    <property type="entry name" value="GreA/GreB_C_sf"/>
</dbReference>
<comment type="caution">
    <text evidence="3">The sequence shown here is derived from an EMBL/GenBank/DDBJ whole genome shotgun (WGS) entry which is preliminary data.</text>
</comment>
<evidence type="ECO:0000256" key="1">
    <source>
        <dbReference type="SAM" id="MobiDB-lite"/>
    </source>
</evidence>
<dbReference type="NCBIfam" id="NF004973">
    <property type="entry name" value="PRK06342.1"/>
    <property type="match status" value="1"/>
</dbReference>
<evidence type="ECO:0000259" key="2">
    <source>
        <dbReference type="Pfam" id="PF01272"/>
    </source>
</evidence>
<name>A0ABU8XTX3_9PROT</name>
<dbReference type="GO" id="GO:0003746">
    <property type="term" value="F:translation elongation factor activity"/>
    <property type="evidence" value="ECO:0007669"/>
    <property type="project" value="UniProtKB-KW"/>
</dbReference>
<dbReference type="Proteomes" id="UP001375743">
    <property type="component" value="Unassembled WGS sequence"/>
</dbReference>
<evidence type="ECO:0000313" key="4">
    <source>
        <dbReference type="Proteomes" id="UP001375743"/>
    </source>
</evidence>
<dbReference type="InterPro" id="IPR023459">
    <property type="entry name" value="Tscrpt_elong_fac_GreA/B_fam"/>
</dbReference>
<protein>
    <submittedName>
        <fullName evidence="3">Transcription elongation factor GreA</fullName>
    </submittedName>
</protein>
<gene>
    <name evidence="3" type="primary">greA</name>
    <name evidence="3" type="ORF">U1T56_15145</name>
</gene>
<dbReference type="Gene3D" id="3.10.50.30">
    <property type="entry name" value="Transcription elongation factor, GreA/GreB, C-terminal domain"/>
    <property type="match status" value="1"/>
</dbReference>
<feature type="compositionally biased region" description="Basic and acidic residues" evidence="1">
    <location>
        <begin position="1"/>
        <end position="10"/>
    </location>
</feature>
<dbReference type="Pfam" id="PF01272">
    <property type="entry name" value="GreA_GreB"/>
    <property type="match status" value="1"/>
</dbReference>
<feature type="region of interest" description="Disordered" evidence="1">
    <location>
        <begin position="1"/>
        <end position="25"/>
    </location>
</feature>
<dbReference type="PANTHER" id="PTHR30437">
    <property type="entry name" value="TRANSCRIPTION ELONGATION FACTOR GREA"/>
    <property type="match status" value="1"/>
</dbReference>
<dbReference type="InterPro" id="IPR001437">
    <property type="entry name" value="Tscrpt_elong_fac_GreA/B_C"/>
</dbReference>
<dbReference type="PANTHER" id="PTHR30437:SF6">
    <property type="entry name" value="TRANSCRIPTION ELONGATION FACTOR GREB"/>
    <property type="match status" value="1"/>
</dbReference>
<dbReference type="EMBL" id="JBBLZC010000015">
    <property type="protein sequence ID" value="MEK0084491.1"/>
    <property type="molecule type" value="Genomic_DNA"/>
</dbReference>
<accession>A0ABU8XTX3</accession>
<evidence type="ECO:0000313" key="3">
    <source>
        <dbReference type="EMBL" id="MEK0084491.1"/>
    </source>
</evidence>
<dbReference type="SUPFAM" id="SSF54534">
    <property type="entry name" value="FKBP-like"/>
    <property type="match status" value="1"/>
</dbReference>
<keyword evidence="3" id="KW-0648">Protein biosynthesis</keyword>